<dbReference type="EMBL" id="BKCJ011322268">
    <property type="protein sequence ID" value="GFD20453.1"/>
    <property type="molecule type" value="Genomic_DNA"/>
</dbReference>
<feature type="region of interest" description="Disordered" evidence="1">
    <location>
        <begin position="34"/>
        <end position="54"/>
    </location>
</feature>
<name>A0A699UEJ8_TANCI</name>
<accession>A0A699UEJ8</accession>
<feature type="non-terminal residue" evidence="2">
    <location>
        <position position="1"/>
    </location>
</feature>
<evidence type="ECO:0000313" key="2">
    <source>
        <dbReference type="EMBL" id="GFD20453.1"/>
    </source>
</evidence>
<evidence type="ECO:0008006" key="3">
    <source>
        <dbReference type="Google" id="ProtNLM"/>
    </source>
</evidence>
<reference evidence="2" key="1">
    <citation type="journal article" date="2019" name="Sci. Rep.">
        <title>Draft genome of Tanacetum cinerariifolium, the natural source of mosquito coil.</title>
        <authorList>
            <person name="Yamashiro T."/>
            <person name="Shiraishi A."/>
            <person name="Satake H."/>
            <person name="Nakayama K."/>
        </authorList>
    </citation>
    <scope>NUCLEOTIDE SEQUENCE</scope>
</reference>
<protein>
    <recommendedName>
        <fullName evidence="3">Reverse transcriptase domain-containing protein</fullName>
    </recommendedName>
</protein>
<comment type="caution">
    <text evidence="2">The sequence shown here is derived from an EMBL/GenBank/DDBJ whole genome shotgun (WGS) entry which is preliminary data.</text>
</comment>
<sequence>RANPATTITTTTTSMTDAQIETLIEQGIAKALAARDADRNTNGDDSHVSGTDMKKKMTDKYCLEMKKLESEL</sequence>
<proteinExistence type="predicted"/>
<gene>
    <name evidence="2" type="ORF">Tci_892422</name>
</gene>
<dbReference type="AlphaFoldDB" id="A0A699UEJ8"/>
<organism evidence="2">
    <name type="scientific">Tanacetum cinerariifolium</name>
    <name type="common">Dalmatian daisy</name>
    <name type="synonym">Chrysanthemum cinerariifolium</name>
    <dbReference type="NCBI Taxonomy" id="118510"/>
    <lineage>
        <taxon>Eukaryota</taxon>
        <taxon>Viridiplantae</taxon>
        <taxon>Streptophyta</taxon>
        <taxon>Embryophyta</taxon>
        <taxon>Tracheophyta</taxon>
        <taxon>Spermatophyta</taxon>
        <taxon>Magnoliopsida</taxon>
        <taxon>eudicotyledons</taxon>
        <taxon>Gunneridae</taxon>
        <taxon>Pentapetalae</taxon>
        <taxon>asterids</taxon>
        <taxon>campanulids</taxon>
        <taxon>Asterales</taxon>
        <taxon>Asteraceae</taxon>
        <taxon>Asteroideae</taxon>
        <taxon>Anthemideae</taxon>
        <taxon>Anthemidinae</taxon>
        <taxon>Tanacetum</taxon>
    </lineage>
</organism>
<evidence type="ECO:0000256" key="1">
    <source>
        <dbReference type="SAM" id="MobiDB-lite"/>
    </source>
</evidence>